<keyword evidence="3" id="KW-0815">Transposition</keyword>
<evidence type="ECO:0000256" key="3">
    <source>
        <dbReference type="ARBA" id="ARBA00022578"/>
    </source>
</evidence>
<accession>A0A6N7IXP8</accession>
<dbReference type="Proteomes" id="UP000460257">
    <property type="component" value="Unassembled WGS sequence"/>
</dbReference>
<comment type="similarity">
    <text evidence="2">Belongs to the transposase mutator family.</text>
</comment>
<dbReference type="EMBL" id="VOGC01000003">
    <property type="protein sequence ID" value="MQN01105.1"/>
    <property type="molecule type" value="Genomic_DNA"/>
</dbReference>
<keyword evidence="5" id="KW-0233">DNA recombination</keyword>
<comment type="caution">
    <text evidence="6">The sequence shown here is derived from an EMBL/GenBank/DDBJ whole genome shotgun (WGS) entry which is preliminary data.</text>
</comment>
<keyword evidence="7" id="KW-1185">Reference proteome</keyword>
<dbReference type="Pfam" id="PF00872">
    <property type="entry name" value="Transposase_mut"/>
    <property type="match status" value="1"/>
</dbReference>
<evidence type="ECO:0000256" key="2">
    <source>
        <dbReference type="ARBA" id="ARBA00010961"/>
    </source>
</evidence>
<dbReference type="GO" id="GO:0006313">
    <property type="term" value="P:DNA transposition"/>
    <property type="evidence" value="ECO:0007669"/>
    <property type="project" value="InterPro"/>
</dbReference>
<name>A0A6N7IXP8_9FIRM</name>
<dbReference type="AlphaFoldDB" id="A0A6N7IXP8"/>
<proteinExistence type="inferred from homology"/>
<dbReference type="GO" id="GO:0003677">
    <property type="term" value="F:DNA binding"/>
    <property type="evidence" value="ECO:0007669"/>
    <property type="project" value="UniProtKB-KW"/>
</dbReference>
<evidence type="ECO:0000313" key="6">
    <source>
        <dbReference type="EMBL" id="MQN01105.1"/>
    </source>
</evidence>
<gene>
    <name evidence="6" type="ORF">FRC54_04010</name>
</gene>
<reference evidence="6" key="1">
    <citation type="journal article" date="2020" name="Appl. Environ. Microbiol.">
        <title>Medium-Chain Fatty Acid Synthesis by 'Candidatus Weimeria bifida' gen. nov., sp. nov., and 'Candidatus Pseudoramibacter fermentans' sp. nov.</title>
        <authorList>
            <person name="Scarborough M.J."/>
            <person name="Myers K.S."/>
            <person name="Donohue T.J."/>
            <person name="Noguera D.R."/>
        </authorList>
    </citation>
    <scope>NUCLEOTIDE SEQUENCE</scope>
    <source>
        <strain evidence="6">LCO1.1</strain>
    </source>
</reference>
<comment type="function">
    <text evidence="1">Required for the transposition of the insertion element.</text>
</comment>
<dbReference type="GO" id="GO:0004803">
    <property type="term" value="F:transposase activity"/>
    <property type="evidence" value="ECO:0007669"/>
    <property type="project" value="InterPro"/>
</dbReference>
<organism evidence="6 7">
    <name type="scientific">Candidatus Weimeria bifida</name>
    <dbReference type="NCBI Taxonomy" id="2599074"/>
    <lineage>
        <taxon>Bacteria</taxon>
        <taxon>Bacillati</taxon>
        <taxon>Bacillota</taxon>
        <taxon>Clostridia</taxon>
        <taxon>Lachnospirales</taxon>
        <taxon>Lachnospiraceae</taxon>
        <taxon>Candidatus Weimeria</taxon>
    </lineage>
</organism>
<dbReference type="InterPro" id="IPR001207">
    <property type="entry name" value="Transposase_mutator"/>
</dbReference>
<evidence type="ECO:0000256" key="5">
    <source>
        <dbReference type="ARBA" id="ARBA00023172"/>
    </source>
</evidence>
<evidence type="ECO:0008006" key="8">
    <source>
        <dbReference type="Google" id="ProtNLM"/>
    </source>
</evidence>
<evidence type="ECO:0000256" key="1">
    <source>
        <dbReference type="ARBA" id="ARBA00002190"/>
    </source>
</evidence>
<evidence type="ECO:0000313" key="7">
    <source>
        <dbReference type="Proteomes" id="UP000460257"/>
    </source>
</evidence>
<keyword evidence="4" id="KW-0238">DNA-binding</keyword>
<protein>
    <recommendedName>
        <fullName evidence="8">Mutator family transposase</fullName>
    </recommendedName>
</protein>
<evidence type="ECO:0000256" key="4">
    <source>
        <dbReference type="ARBA" id="ARBA00023125"/>
    </source>
</evidence>
<sequence>MYEAQETAIYTMVLRTTPAAKPLWLQPWRNGVSGVSTRKVARVVETLCGTSISKSAVSDVCKDLDQEVEAFATGRSKVITRSSQSMLRISRYVRTAGLSRKR</sequence>